<dbReference type="GO" id="GO:0022857">
    <property type="term" value="F:transmembrane transporter activity"/>
    <property type="evidence" value="ECO:0007669"/>
    <property type="project" value="InterPro"/>
</dbReference>
<dbReference type="AlphaFoldDB" id="A0A737HBL1"/>
<feature type="transmembrane region" description="Helical" evidence="7">
    <location>
        <begin position="81"/>
        <end position="100"/>
    </location>
</feature>
<dbReference type="RefSeq" id="WP_046094418.1">
    <property type="nucleotide sequence ID" value="NZ_JXTT01000067.1"/>
</dbReference>
<keyword evidence="3" id="KW-0997">Cell inner membrane</keyword>
<feature type="transmembrane region" description="Helical" evidence="7">
    <location>
        <begin position="217"/>
        <end position="239"/>
    </location>
</feature>
<protein>
    <submittedName>
        <fullName evidence="9">MFS transporter</fullName>
    </submittedName>
</protein>
<feature type="transmembrane region" description="Helical" evidence="7">
    <location>
        <begin position="139"/>
        <end position="161"/>
    </location>
</feature>
<sequence length="415" mass="44170">MSATKKSGIDYWKQIVVVMSLGWVAIWIYRTVLTPIYPEIQASLGNVSNAEIGAIASFYFFAYCSMQIPCGILVDKLGQKIMLMAGFTLFIIGTLCIAKANGLAMIYAGSLMAGAGCASFFSSAYSLSSANVPQARRALANAIINSGSAIGMGIGLIGSSVLVKSMSMAWQNVLYIVAAILVIMLCVFTLVIRGKAKSDSAQAEKQNQTVTEEEKRAPLFSGLLCSVYFLYFCTCYGYYLIVTWLPSYLQTERGFDGGAIGLASALVAVVGVPGALFFSHLSDKFRNSKVKVILGLEIVAAAMLAFTVLSPNTTMLMVSLTLYGLLGKMAVDPILISFVSEQASAKSLGRAFSLFNFFGMSSAVVAPTLTGFISDVTGSKEISFVISACLVVTGTLIFAAVTLYKKKATQRIASA</sequence>
<feature type="transmembrane region" description="Helical" evidence="7">
    <location>
        <begin position="351"/>
        <end position="370"/>
    </location>
</feature>
<dbReference type="InterPro" id="IPR011701">
    <property type="entry name" value="MFS"/>
</dbReference>
<feature type="transmembrane region" description="Helical" evidence="7">
    <location>
        <begin position="173"/>
        <end position="196"/>
    </location>
</feature>
<keyword evidence="5 7" id="KW-1133">Transmembrane helix</keyword>
<evidence type="ECO:0000256" key="1">
    <source>
        <dbReference type="ARBA" id="ARBA00004429"/>
    </source>
</evidence>
<feature type="transmembrane region" description="Helical" evidence="7">
    <location>
        <begin position="290"/>
        <end position="309"/>
    </location>
</feature>
<evidence type="ECO:0000256" key="3">
    <source>
        <dbReference type="ARBA" id="ARBA00022519"/>
    </source>
</evidence>
<proteinExistence type="predicted"/>
<feature type="transmembrane region" description="Helical" evidence="7">
    <location>
        <begin position="52"/>
        <end position="74"/>
    </location>
</feature>
<evidence type="ECO:0000256" key="5">
    <source>
        <dbReference type="ARBA" id="ARBA00022989"/>
    </source>
</evidence>
<dbReference type="PANTHER" id="PTHR43124">
    <property type="entry name" value="PURINE EFFLUX PUMP PBUE"/>
    <property type="match status" value="1"/>
</dbReference>
<feature type="transmembrane region" description="Helical" evidence="7">
    <location>
        <begin position="12"/>
        <end position="32"/>
    </location>
</feature>
<evidence type="ECO:0000313" key="9">
    <source>
        <dbReference type="EMBL" id="HAE8210537.1"/>
    </source>
</evidence>
<feature type="transmembrane region" description="Helical" evidence="7">
    <location>
        <begin position="106"/>
        <end position="127"/>
    </location>
</feature>
<dbReference type="GO" id="GO:0005886">
    <property type="term" value="C:plasma membrane"/>
    <property type="evidence" value="ECO:0007669"/>
    <property type="project" value="UniProtKB-SubCell"/>
</dbReference>
<dbReference type="Gene3D" id="1.20.1250.20">
    <property type="entry name" value="MFS general substrate transporter like domains"/>
    <property type="match status" value="2"/>
</dbReference>
<dbReference type="PANTHER" id="PTHR43124:SF3">
    <property type="entry name" value="CHLORAMPHENICOL EFFLUX PUMP RV0191"/>
    <property type="match status" value="1"/>
</dbReference>
<dbReference type="InterPro" id="IPR050189">
    <property type="entry name" value="MFS_Efflux_Transporters"/>
</dbReference>
<organism evidence="9">
    <name type="scientific">Salmonella enterica subsp. salamae serovar 42:f,g,t:--</name>
    <dbReference type="NCBI Taxonomy" id="41518"/>
    <lineage>
        <taxon>Bacteria</taxon>
        <taxon>Pseudomonadati</taxon>
        <taxon>Pseudomonadota</taxon>
        <taxon>Gammaproteobacteria</taxon>
        <taxon>Enterobacterales</taxon>
        <taxon>Enterobacteriaceae</taxon>
        <taxon>Salmonella</taxon>
    </lineage>
</organism>
<dbReference type="EMBL" id="DAATEH010000057">
    <property type="protein sequence ID" value="HAE8210537.1"/>
    <property type="molecule type" value="Genomic_DNA"/>
</dbReference>
<gene>
    <name evidence="9" type="ORF">GND11_003964</name>
</gene>
<accession>A0A737HBL1</accession>
<evidence type="ECO:0000256" key="4">
    <source>
        <dbReference type="ARBA" id="ARBA00022692"/>
    </source>
</evidence>
<dbReference type="InterPro" id="IPR036259">
    <property type="entry name" value="MFS_trans_sf"/>
</dbReference>
<evidence type="ECO:0000256" key="6">
    <source>
        <dbReference type="ARBA" id="ARBA00023136"/>
    </source>
</evidence>
<keyword evidence="2" id="KW-1003">Cell membrane</keyword>
<comment type="caution">
    <text evidence="9">The sequence shown here is derived from an EMBL/GenBank/DDBJ whole genome shotgun (WGS) entry which is preliminary data.</text>
</comment>
<comment type="subcellular location">
    <subcellularLocation>
        <location evidence="1">Cell inner membrane</location>
        <topology evidence="1">Multi-pass membrane protein</topology>
    </subcellularLocation>
</comment>
<feature type="domain" description="Major facilitator superfamily (MFS) profile" evidence="8">
    <location>
        <begin position="15"/>
        <end position="406"/>
    </location>
</feature>
<dbReference type="Pfam" id="PF07690">
    <property type="entry name" value="MFS_1"/>
    <property type="match status" value="1"/>
</dbReference>
<evidence type="ECO:0000256" key="2">
    <source>
        <dbReference type="ARBA" id="ARBA00022475"/>
    </source>
</evidence>
<name>A0A737HBL1_SALER</name>
<reference evidence="9" key="1">
    <citation type="journal article" date="2018" name="Genome Biol.">
        <title>SKESA: strategic k-mer extension for scrupulous assemblies.</title>
        <authorList>
            <person name="Souvorov A."/>
            <person name="Agarwala R."/>
            <person name="Lipman D.J."/>
        </authorList>
    </citation>
    <scope>NUCLEOTIDE SEQUENCE</scope>
    <source>
        <strain evidence="9">3472-64</strain>
    </source>
</reference>
<feature type="transmembrane region" description="Helical" evidence="7">
    <location>
        <begin position="259"/>
        <end position="278"/>
    </location>
</feature>
<feature type="transmembrane region" description="Helical" evidence="7">
    <location>
        <begin position="315"/>
        <end position="339"/>
    </location>
</feature>
<dbReference type="InterPro" id="IPR020846">
    <property type="entry name" value="MFS_dom"/>
</dbReference>
<dbReference type="PROSITE" id="PS50850">
    <property type="entry name" value="MFS"/>
    <property type="match status" value="1"/>
</dbReference>
<feature type="transmembrane region" description="Helical" evidence="7">
    <location>
        <begin position="382"/>
        <end position="404"/>
    </location>
</feature>
<dbReference type="SUPFAM" id="SSF103473">
    <property type="entry name" value="MFS general substrate transporter"/>
    <property type="match status" value="1"/>
</dbReference>
<reference evidence="9" key="2">
    <citation type="submission" date="2018-07" db="EMBL/GenBank/DDBJ databases">
        <authorList>
            <consortium name="NCBI Pathogen Detection Project"/>
        </authorList>
    </citation>
    <scope>NUCLEOTIDE SEQUENCE</scope>
    <source>
        <strain evidence="9">3472-64</strain>
    </source>
</reference>
<evidence type="ECO:0000256" key="7">
    <source>
        <dbReference type="SAM" id="Phobius"/>
    </source>
</evidence>
<keyword evidence="6 7" id="KW-0472">Membrane</keyword>
<evidence type="ECO:0000259" key="8">
    <source>
        <dbReference type="PROSITE" id="PS50850"/>
    </source>
</evidence>
<keyword evidence="4 7" id="KW-0812">Transmembrane</keyword>